<dbReference type="Pfam" id="PF14081">
    <property type="entry name" value="DUF4262"/>
    <property type="match status" value="1"/>
</dbReference>
<name>H8G6W3_9PSEU</name>
<dbReference type="RefSeq" id="WP_005445311.1">
    <property type="nucleotide sequence ID" value="NZ_CM001466.1"/>
</dbReference>
<accession>H8G6W3</accession>
<protein>
    <recommendedName>
        <fullName evidence="4">DUF4262 domain-containing protein</fullName>
    </recommendedName>
</protein>
<organism evidence="2 3">
    <name type="scientific">Saccharomonospora azurea NA-128</name>
    <dbReference type="NCBI Taxonomy" id="882081"/>
    <lineage>
        <taxon>Bacteria</taxon>
        <taxon>Bacillati</taxon>
        <taxon>Actinomycetota</taxon>
        <taxon>Actinomycetes</taxon>
        <taxon>Pseudonocardiales</taxon>
        <taxon>Pseudonocardiaceae</taxon>
        <taxon>Saccharomonospora</taxon>
    </lineage>
</organism>
<dbReference type="EMBL" id="CM001466">
    <property type="protein sequence ID" value="EHY91346.1"/>
    <property type="molecule type" value="Genomic_DNA"/>
</dbReference>
<evidence type="ECO:0008006" key="4">
    <source>
        <dbReference type="Google" id="ProtNLM"/>
    </source>
</evidence>
<dbReference type="Proteomes" id="UP000004705">
    <property type="component" value="Chromosome"/>
</dbReference>
<evidence type="ECO:0000313" key="2">
    <source>
        <dbReference type="EMBL" id="EHY91346.1"/>
    </source>
</evidence>
<keyword evidence="3" id="KW-1185">Reference proteome</keyword>
<evidence type="ECO:0000256" key="1">
    <source>
        <dbReference type="SAM" id="MobiDB-lite"/>
    </source>
</evidence>
<feature type="compositionally biased region" description="Polar residues" evidence="1">
    <location>
        <begin position="11"/>
        <end position="22"/>
    </location>
</feature>
<dbReference type="InterPro" id="IPR025358">
    <property type="entry name" value="DUF4262"/>
</dbReference>
<sequence length="188" mass="20252">MSAVTAETALDYQNPSDNSTDGTELDSDQELREWIVAQAEQRGNAVVAVAPDEHGAGYAFTVCAWAMHSIPEAVVVGLPQEMATVLLDAYVDRAATGERFVCGKLYDDFFDGVPVTFEKVAQAHYLEYFGSAFLVYPEGDFPAVQIIVPSTDGSWPWSADAPEGFAEWQPVLTASGAPENWTPGVDGP</sequence>
<dbReference type="AlphaFoldDB" id="H8G6W3"/>
<dbReference type="OrthoDB" id="511192at2"/>
<proteinExistence type="predicted"/>
<evidence type="ECO:0000313" key="3">
    <source>
        <dbReference type="Proteomes" id="UP000004705"/>
    </source>
</evidence>
<gene>
    <name evidence="2" type="ORF">SacazDRAFT_04513</name>
</gene>
<dbReference type="HOGENOM" id="CLU_094847_2_0_11"/>
<reference evidence="2 3" key="1">
    <citation type="journal article" date="2012" name="Stand. Genomic Sci.">
        <title>Genome sequence of the soil bacterium Saccharomonospora azurea type strain (NA-128(T)).</title>
        <authorList>
            <person name="Klenk H.P."/>
            <person name="Held B."/>
            <person name="Lucas S."/>
            <person name="Lapidus A."/>
            <person name="Copeland A."/>
            <person name="Hammon N."/>
            <person name="Pitluck S."/>
            <person name="Goodwin L.A."/>
            <person name="Han C."/>
            <person name="Tapia R."/>
            <person name="Brambilla E.M."/>
            <person name="Potter G."/>
            <person name="Land M."/>
            <person name="Ivanova N."/>
            <person name="Rohde M."/>
            <person name="Goker M."/>
            <person name="Detter J.C."/>
            <person name="Kyrpides N.C."/>
            <person name="Woyke T."/>
        </authorList>
    </citation>
    <scope>NUCLEOTIDE SEQUENCE [LARGE SCALE GENOMIC DNA]</scope>
    <source>
        <strain evidence="2 3">NA-128</strain>
    </source>
</reference>
<feature type="region of interest" description="Disordered" evidence="1">
    <location>
        <begin position="1"/>
        <end position="26"/>
    </location>
</feature>